<evidence type="ECO:0000313" key="10">
    <source>
        <dbReference type="Proteomes" id="UP000319263"/>
    </source>
</evidence>
<evidence type="ECO:0000256" key="6">
    <source>
        <dbReference type="ARBA" id="ARBA00023136"/>
    </source>
</evidence>
<keyword evidence="5 7" id="KW-1133">Transmembrane helix</keyword>
<evidence type="ECO:0000313" key="9">
    <source>
        <dbReference type="EMBL" id="QDP98579.1"/>
    </source>
</evidence>
<dbReference type="OrthoDB" id="9804439at2"/>
<evidence type="ECO:0000256" key="5">
    <source>
        <dbReference type="ARBA" id="ARBA00022989"/>
    </source>
</evidence>
<protein>
    <submittedName>
        <fullName evidence="9">Sugar ABC transporter permease</fullName>
    </submittedName>
</protein>
<feature type="domain" description="ABC transmembrane type-1" evidence="8">
    <location>
        <begin position="92"/>
        <end position="304"/>
    </location>
</feature>
<feature type="transmembrane region" description="Helical" evidence="7">
    <location>
        <begin position="290"/>
        <end position="313"/>
    </location>
</feature>
<keyword evidence="10" id="KW-1185">Reference proteome</keyword>
<dbReference type="PANTHER" id="PTHR30193">
    <property type="entry name" value="ABC TRANSPORTER PERMEASE PROTEIN"/>
    <property type="match status" value="1"/>
</dbReference>
<reference evidence="9 10" key="1">
    <citation type="submission" date="2019-07" db="EMBL/GenBank/DDBJ databases">
        <title>Microlunatus dokdonensis sp. nov. isolated from the rhizospheric soil of the wild plant Elymus tsukushiensis.</title>
        <authorList>
            <person name="Ghim S.-Y."/>
            <person name="Hwang Y.-J."/>
            <person name="Son J.-S."/>
            <person name="Shin J.-H."/>
        </authorList>
    </citation>
    <scope>NUCLEOTIDE SEQUENCE [LARGE SCALE GENOMIC DNA]</scope>
    <source>
        <strain evidence="9 10">KUDC0627</strain>
    </source>
</reference>
<dbReference type="InterPro" id="IPR000515">
    <property type="entry name" value="MetI-like"/>
</dbReference>
<comment type="similarity">
    <text evidence="7">Belongs to the binding-protein-dependent transport system permease family.</text>
</comment>
<evidence type="ECO:0000256" key="3">
    <source>
        <dbReference type="ARBA" id="ARBA00022475"/>
    </source>
</evidence>
<dbReference type="Pfam" id="PF00528">
    <property type="entry name" value="BPD_transp_1"/>
    <property type="match status" value="1"/>
</dbReference>
<dbReference type="KEGG" id="mik:FOE78_04540"/>
<dbReference type="Proteomes" id="UP000319263">
    <property type="component" value="Chromosome"/>
</dbReference>
<dbReference type="CDD" id="cd06261">
    <property type="entry name" value="TM_PBP2"/>
    <property type="match status" value="1"/>
</dbReference>
<proteinExistence type="inferred from homology"/>
<dbReference type="SUPFAM" id="SSF161098">
    <property type="entry name" value="MetI-like"/>
    <property type="match status" value="1"/>
</dbReference>
<dbReference type="EMBL" id="CP041692">
    <property type="protein sequence ID" value="QDP98579.1"/>
    <property type="molecule type" value="Genomic_DNA"/>
</dbReference>
<dbReference type="InterPro" id="IPR035906">
    <property type="entry name" value="MetI-like_sf"/>
</dbReference>
<organism evidence="9 10">
    <name type="scientific">Microlunatus elymi</name>
    <dbReference type="NCBI Taxonomy" id="2596828"/>
    <lineage>
        <taxon>Bacteria</taxon>
        <taxon>Bacillati</taxon>
        <taxon>Actinomycetota</taxon>
        <taxon>Actinomycetes</taxon>
        <taxon>Propionibacteriales</taxon>
        <taxon>Propionibacteriaceae</taxon>
        <taxon>Microlunatus</taxon>
    </lineage>
</organism>
<dbReference type="GO" id="GO:0055085">
    <property type="term" value="P:transmembrane transport"/>
    <property type="evidence" value="ECO:0007669"/>
    <property type="project" value="InterPro"/>
</dbReference>
<dbReference type="GO" id="GO:0005886">
    <property type="term" value="C:plasma membrane"/>
    <property type="evidence" value="ECO:0007669"/>
    <property type="project" value="UniProtKB-SubCell"/>
</dbReference>
<dbReference type="SUPFAM" id="SSF160964">
    <property type="entry name" value="MalF N-terminal region-like"/>
    <property type="match status" value="1"/>
</dbReference>
<evidence type="ECO:0000259" key="8">
    <source>
        <dbReference type="PROSITE" id="PS50928"/>
    </source>
</evidence>
<keyword evidence="4 7" id="KW-0812">Transmembrane</keyword>
<dbReference type="PROSITE" id="PS50928">
    <property type="entry name" value="ABC_TM1"/>
    <property type="match status" value="1"/>
</dbReference>
<dbReference type="AlphaFoldDB" id="A0A516Q554"/>
<feature type="transmembrane region" description="Helical" evidence="7">
    <location>
        <begin position="96"/>
        <end position="117"/>
    </location>
</feature>
<evidence type="ECO:0000256" key="2">
    <source>
        <dbReference type="ARBA" id="ARBA00022448"/>
    </source>
</evidence>
<evidence type="ECO:0000256" key="1">
    <source>
        <dbReference type="ARBA" id="ARBA00004651"/>
    </source>
</evidence>
<comment type="subcellular location">
    <subcellularLocation>
        <location evidence="1 7">Cell membrane</location>
        <topology evidence="1 7">Multi-pass membrane protein</topology>
    </subcellularLocation>
</comment>
<sequence>MSADGGASRASNIPTITGRRGSRFTHRQRNTFTAYLFILPTIIGVCAFMLYPLASSLYHAFTKWDGLSPAKWDGLNNFRYMFFQDPTFWPSLRATAYFVLLSVPSGMIFGLALAVLLNRALTGVRIFRTIFYLPVVLPSIAVLTLWKYIYDPLYGLANEVLTRLGLPTSQWLQSPDMAMPSIVIVGIWGVGGSMIIFLAGLQNVPVELYEAARTDGAGPVRTFFSITLPMITPILLLQLILGLVLAFQAFNQIQVLTNGGPGTSTLLFMYKIYNDAFGSYPNLGLATAEAWILFVVIMIITGVALKTSSMWVFEENQ</sequence>
<gene>
    <name evidence="9" type="ORF">FOE78_04540</name>
</gene>
<keyword evidence="3" id="KW-1003">Cell membrane</keyword>
<accession>A0A516Q554</accession>
<feature type="transmembrane region" description="Helical" evidence="7">
    <location>
        <begin position="177"/>
        <end position="201"/>
    </location>
</feature>
<evidence type="ECO:0000256" key="4">
    <source>
        <dbReference type="ARBA" id="ARBA00022692"/>
    </source>
</evidence>
<dbReference type="PANTHER" id="PTHR30193:SF1">
    <property type="entry name" value="ABC TRANSPORTER PERMEASE PROTEIN YESP-RELATED"/>
    <property type="match status" value="1"/>
</dbReference>
<keyword evidence="2 7" id="KW-0813">Transport</keyword>
<feature type="transmembrane region" description="Helical" evidence="7">
    <location>
        <begin position="32"/>
        <end position="54"/>
    </location>
</feature>
<name>A0A516Q554_9ACTN</name>
<dbReference type="InterPro" id="IPR051393">
    <property type="entry name" value="ABC_transporter_permease"/>
</dbReference>
<feature type="transmembrane region" description="Helical" evidence="7">
    <location>
        <begin position="222"/>
        <end position="247"/>
    </location>
</feature>
<dbReference type="Gene3D" id="1.10.3720.10">
    <property type="entry name" value="MetI-like"/>
    <property type="match status" value="1"/>
</dbReference>
<keyword evidence="6 7" id="KW-0472">Membrane</keyword>
<feature type="transmembrane region" description="Helical" evidence="7">
    <location>
        <begin position="129"/>
        <end position="149"/>
    </location>
</feature>
<evidence type="ECO:0000256" key="7">
    <source>
        <dbReference type="RuleBase" id="RU363032"/>
    </source>
</evidence>